<dbReference type="RefSeq" id="WP_062020801.1">
    <property type="nucleotide sequence ID" value="NZ_LQQC01000010.1"/>
</dbReference>
<evidence type="ECO:0000259" key="2">
    <source>
        <dbReference type="PROSITE" id="PS51782"/>
    </source>
</evidence>
<dbReference type="CDD" id="cd00254">
    <property type="entry name" value="LT-like"/>
    <property type="match status" value="1"/>
</dbReference>
<reference evidence="3 4" key="1">
    <citation type="submission" date="2016-01" db="EMBL/GenBank/DDBJ databases">
        <title>Use of Whole Genome Sequencing to ascertain that Brevibacterium massiliense (Roux, Raoult 2009) is a later heterotypic synonym of Brevibacterium ravenspurgense (Mages 2008).</title>
        <authorList>
            <person name="Bernier A.-M."/>
            <person name="Burdz T."/>
            <person name="Huynh C."/>
            <person name="Pachecho A.L."/>
            <person name="Wiebe D."/>
            <person name="Bonner C."/>
            <person name="Bernard K."/>
        </authorList>
    </citation>
    <scope>NUCLEOTIDE SEQUENCE [LARGE SCALE GENOMIC DNA]</scope>
    <source>
        <strain evidence="3 4">CCUG56047</strain>
    </source>
</reference>
<dbReference type="Pfam" id="PF01464">
    <property type="entry name" value="SLT"/>
    <property type="match status" value="1"/>
</dbReference>
<proteinExistence type="predicted"/>
<accession>A0A150H767</accession>
<feature type="domain" description="LysM" evidence="2">
    <location>
        <begin position="33"/>
        <end position="77"/>
    </location>
</feature>
<dbReference type="Proteomes" id="UP000243589">
    <property type="component" value="Unassembled WGS sequence"/>
</dbReference>
<dbReference type="Gene3D" id="3.10.350.10">
    <property type="entry name" value="LysM domain"/>
    <property type="match status" value="2"/>
</dbReference>
<gene>
    <name evidence="3" type="primary">mltD</name>
    <name evidence="3" type="ORF">Bravens_00955</name>
</gene>
<dbReference type="PANTHER" id="PTHR33734:SF22">
    <property type="entry name" value="MEMBRANE-BOUND LYTIC MUREIN TRANSGLYCOSYLASE D"/>
    <property type="match status" value="1"/>
</dbReference>
<keyword evidence="3" id="KW-0456">Lyase</keyword>
<dbReference type="PATRIC" id="fig|479117.4.peg.954"/>
<comment type="caution">
    <text evidence="3">The sequence shown here is derived from an EMBL/GenBank/DDBJ whole genome shotgun (WGS) entry which is preliminary data.</text>
</comment>
<dbReference type="InterPro" id="IPR018392">
    <property type="entry name" value="LysM"/>
</dbReference>
<dbReference type="EC" id="4.2.2.-" evidence="3"/>
<dbReference type="GO" id="GO:0016829">
    <property type="term" value="F:lyase activity"/>
    <property type="evidence" value="ECO:0007669"/>
    <property type="project" value="UniProtKB-KW"/>
</dbReference>
<protein>
    <submittedName>
        <fullName evidence="3">Membrane-bound lytic murein transglycosylase D</fullName>
        <ecNumber evidence="3">4.2.2.-</ecNumber>
    </submittedName>
</protein>
<feature type="domain" description="LysM" evidence="2">
    <location>
        <begin position="87"/>
        <end position="131"/>
    </location>
</feature>
<evidence type="ECO:0000313" key="4">
    <source>
        <dbReference type="Proteomes" id="UP000243589"/>
    </source>
</evidence>
<dbReference type="EMBL" id="LQQC01000010">
    <property type="protein sequence ID" value="KXZ57923.1"/>
    <property type="molecule type" value="Genomic_DNA"/>
</dbReference>
<dbReference type="CDD" id="cd00118">
    <property type="entry name" value="LysM"/>
    <property type="match status" value="2"/>
</dbReference>
<dbReference type="PROSITE" id="PS51782">
    <property type="entry name" value="LYSM"/>
    <property type="match status" value="2"/>
</dbReference>
<feature type="region of interest" description="Disordered" evidence="1">
    <location>
        <begin position="1"/>
        <end position="23"/>
    </location>
</feature>
<dbReference type="InterPro" id="IPR008258">
    <property type="entry name" value="Transglycosylase_SLT_dom_1"/>
</dbReference>
<sequence>MQRDTRRDPTGAPAPGFTSGTITEAVPVTHGGRTYRVRTGDTVISVAKKHGVSAPALIELNELRGRTSLTPGQILSLPEKNVPPPPAGHTVKPGDTLESIARQHGTSTAALQRANAMGTSVLITVGEVLALSGSGATSARVKPTLPEKLPNIPHSVDGREYPEDVLMAARLNKAQLMRRPSPSRAWVRKTILRLAGEIGVDGPLALAVATQESGLNHRLVSPVNGIGIMQLTPRAGQWASSLIGRRLDILDPENNIVAGLAILRRLLATTDNRSAAVAAYYQGAASIEQTGMAPDTRSFVRTVDILTERYSHNSEVPHGTDP</sequence>
<dbReference type="InterPro" id="IPR023346">
    <property type="entry name" value="Lysozyme-like_dom_sf"/>
</dbReference>
<dbReference type="Gene3D" id="1.10.530.10">
    <property type="match status" value="1"/>
</dbReference>
<evidence type="ECO:0000256" key="1">
    <source>
        <dbReference type="SAM" id="MobiDB-lite"/>
    </source>
</evidence>
<dbReference type="Pfam" id="PF01476">
    <property type="entry name" value="LysM"/>
    <property type="match status" value="2"/>
</dbReference>
<dbReference type="SMART" id="SM00257">
    <property type="entry name" value="LysM"/>
    <property type="match status" value="2"/>
</dbReference>
<evidence type="ECO:0000313" key="3">
    <source>
        <dbReference type="EMBL" id="KXZ57923.1"/>
    </source>
</evidence>
<dbReference type="PANTHER" id="PTHR33734">
    <property type="entry name" value="LYSM DOMAIN-CONTAINING GPI-ANCHORED PROTEIN 2"/>
    <property type="match status" value="1"/>
</dbReference>
<dbReference type="AlphaFoldDB" id="A0A150H767"/>
<dbReference type="SUPFAM" id="SSF54106">
    <property type="entry name" value="LysM domain"/>
    <property type="match status" value="2"/>
</dbReference>
<name>A0A150H767_9MICO</name>
<dbReference type="InterPro" id="IPR036779">
    <property type="entry name" value="LysM_dom_sf"/>
</dbReference>
<keyword evidence="4" id="KW-1185">Reference proteome</keyword>
<dbReference type="SUPFAM" id="SSF53955">
    <property type="entry name" value="Lysozyme-like"/>
    <property type="match status" value="1"/>
</dbReference>
<organism evidence="3 4">
    <name type="scientific">Brevibacterium ravenspurgense</name>
    <dbReference type="NCBI Taxonomy" id="479117"/>
    <lineage>
        <taxon>Bacteria</taxon>
        <taxon>Bacillati</taxon>
        <taxon>Actinomycetota</taxon>
        <taxon>Actinomycetes</taxon>
        <taxon>Micrococcales</taxon>
        <taxon>Brevibacteriaceae</taxon>
        <taxon>Brevibacterium</taxon>
    </lineage>
</organism>